<dbReference type="InterPro" id="IPR007197">
    <property type="entry name" value="rSAM"/>
</dbReference>
<gene>
    <name evidence="8" type="ORF">ACFQ63_32390</name>
</gene>
<sequence>MTGAAGEVSAFDKEFTTSFRNDRLHLILLPTEQCNFRCTYCYEDFAIGRMAPEVVSGIKNLIDRRAPELRRLQLSWFGGEPMLGRRIIEDVAAHARRAQERYEGLSYESDMTTNGYMLDGGTAEHLAGLGIRAYQISLDGPAEYHDRTRVRADGKETFQQIWRNLLSVRECSAPVRMLLRIHLTPENMPVMPEFLTRIRDTFLDDSRFSVFLKRVVRLGGPNDETMDVLESDDPKIADLKKLLVQGGSSERVFAPEEVCYAARANSLLVRADGRLGKCTVALSDPANTIGRLLPDGSLEVDNPRLRPWLQGWESRDPELNACPYTAFTREREPQPLLQITRRPLAAVASE</sequence>
<evidence type="ECO:0000256" key="4">
    <source>
        <dbReference type="ARBA" id="ARBA00022723"/>
    </source>
</evidence>
<reference evidence="8 9" key="1">
    <citation type="submission" date="2024-09" db="EMBL/GenBank/DDBJ databases">
        <title>The Natural Products Discovery Center: Release of the First 8490 Sequenced Strains for Exploring Actinobacteria Biosynthetic Diversity.</title>
        <authorList>
            <person name="Kalkreuter E."/>
            <person name="Kautsar S.A."/>
            <person name="Yang D."/>
            <person name="Bader C.D."/>
            <person name="Teijaro C.N."/>
            <person name="Fluegel L."/>
            <person name="Davis C.M."/>
            <person name="Simpson J.R."/>
            <person name="Lauterbach L."/>
            <person name="Steele A.D."/>
            <person name="Gui C."/>
            <person name="Meng S."/>
            <person name="Li G."/>
            <person name="Viehrig K."/>
            <person name="Ye F."/>
            <person name="Su P."/>
            <person name="Kiefer A.F."/>
            <person name="Nichols A."/>
            <person name="Cepeda A.J."/>
            <person name="Yan W."/>
            <person name="Fan B."/>
            <person name="Jiang Y."/>
            <person name="Adhikari A."/>
            <person name="Zheng C.-J."/>
            <person name="Schuster L."/>
            <person name="Cowan T.M."/>
            <person name="Smanski M.J."/>
            <person name="Chevrette M.G."/>
            <person name="De Carvalho L.P.S."/>
            <person name="Shen B."/>
        </authorList>
    </citation>
    <scope>NUCLEOTIDE SEQUENCE [LARGE SCALE GENOMIC DNA]</scope>
    <source>
        <strain evidence="8 9">NPDC056472</strain>
    </source>
</reference>
<dbReference type="Pfam" id="PF04055">
    <property type="entry name" value="Radical_SAM"/>
    <property type="match status" value="1"/>
</dbReference>
<keyword evidence="2" id="KW-0004">4Fe-4S</keyword>
<keyword evidence="9" id="KW-1185">Reference proteome</keyword>
<evidence type="ECO:0000256" key="6">
    <source>
        <dbReference type="ARBA" id="ARBA00023014"/>
    </source>
</evidence>
<keyword evidence="5" id="KW-0408">Iron</keyword>
<dbReference type="PANTHER" id="PTHR43787:SF3">
    <property type="entry name" value="ARYLSULFATASE REGULATORY PROTEIN"/>
    <property type="match status" value="1"/>
</dbReference>
<dbReference type="EMBL" id="JBHTRV010000033">
    <property type="protein sequence ID" value="MFE5984382.1"/>
    <property type="molecule type" value="Genomic_DNA"/>
</dbReference>
<evidence type="ECO:0000259" key="7">
    <source>
        <dbReference type="PROSITE" id="PS51918"/>
    </source>
</evidence>
<evidence type="ECO:0000313" key="9">
    <source>
        <dbReference type="Proteomes" id="UP001600424"/>
    </source>
</evidence>
<comment type="caution">
    <text evidence="8">The sequence shown here is derived from an EMBL/GenBank/DDBJ whole genome shotgun (WGS) entry which is preliminary data.</text>
</comment>
<dbReference type="InterPro" id="IPR013785">
    <property type="entry name" value="Aldolase_TIM"/>
</dbReference>
<evidence type="ECO:0000256" key="1">
    <source>
        <dbReference type="ARBA" id="ARBA00001966"/>
    </source>
</evidence>
<evidence type="ECO:0000256" key="5">
    <source>
        <dbReference type="ARBA" id="ARBA00023004"/>
    </source>
</evidence>
<evidence type="ECO:0000256" key="2">
    <source>
        <dbReference type="ARBA" id="ARBA00022485"/>
    </source>
</evidence>
<evidence type="ECO:0000256" key="3">
    <source>
        <dbReference type="ARBA" id="ARBA00022691"/>
    </source>
</evidence>
<dbReference type="SFLD" id="SFLDG01067">
    <property type="entry name" value="SPASM/twitch_domain_containing"/>
    <property type="match status" value="1"/>
</dbReference>
<keyword evidence="4" id="KW-0479">Metal-binding</keyword>
<dbReference type="SUPFAM" id="SSF102114">
    <property type="entry name" value="Radical SAM enzymes"/>
    <property type="match status" value="1"/>
</dbReference>
<keyword evidence="3" id="KW-0949">S-adenosyl-L-methionine</keyword>
<dbReference type="Proteomes" id="UP001600424">
    <property type="component" value="Unassembled WGS sequence"/>
</dbReference>
<dbReference type="CDD" id="cd01335">
    <property type="entry name" value="Radical_SAM"/>
    <property type="match status" value="1"/>
</dbReference>
<dbReference type="PROSITE" id="PS51918">
    <property type="entry name" value="RADICAL_SAM"/>
    <property type="match status" value="1"/>
</dbReference>
<organism evidence="8 9">
    <name type="scientific">Streptomyces wedmorensis</name>
    <dbReference type="NCBI Taxonomy" id="43759"/>
    <lineage>
        <taxon>Bacteria</taxon>
        <taxon>Bacillati</taxon>
        <taxon>Actinomycetota</taxon>
        <taxon>Actinomycetes</taxon>
        <taxon>Kitasatosporales</taxon>
        <taxon>Streptomycetaceae</taxon>
        <taxon>Streptomyces</taxon>
    </lineage>
</organism>
<keyword evidence="6" id="KW-0411">Iron-sulfur</keyword>
<evidence type="ECO:0000313" key="8">
    <source>
        <dbReference type="EMBL" id="MFE5984382.1"/>
    </source>
</evidence>
<feature type="domain" description="Radical SAM core" evidence="7">
    <location>
        <begin position="20"/>
        <end position="248"/>
    </location>
</feature>
<dbReference type="Gene3D" id="3.20.20.70">
    <property type="entry name" value="Aldolase class I"/>
    <property type="match status" value="1"/>
</dbReference>
<dbReference type="InterPro" id="IPR058240">
    <property type="entry name" value="rSAM_sf"/>
</dbReference>
<protein>
    <submittedName>
        <fullName evidence="8">Radical SAM protein</fullName>
    </submittedName>
</protein>
<comment type="cofactor">
    <cofactor evidence="1">
        <name>[4Fe-4S] cluster</name>
        <dbReference type="ChEBI" id="CHEBI:49883"/>
    </cofactor>
</comment>
<name>A0ABW6J5Q6_STRWE</name>
<dbReference type="PANTHER" id="PTHR43787">
    <property type="entry name" value="FEMO COFACTOR BIOSYNTHESIS PROTEIN NIFB-RELATED"/>
    <property type="match status" value="1"/>
</dbReference>
<accession>A0ABW6J5Q6</accession>
<dbReference type="RefSeq" id="WP_386251306.1">
    <property type="nucleotide sequence ID" value="NZ_JBHTRV010000033.1"/>
</dbReference>
<proteinExistence type="predicted"/>
<dbReference type="SFLD" id="SFLDS00029">
    <property type="entry name" value="Radical_SAM"/>
    <property type="match status" value="1"/>
</dbReference>